<evidence type="ECO:0000313" key="2">
    <source>
        <dbReference type="Proteomes" id="UP000823388"/>
    </source>
</evidence>
<proteinExistence type="predicted"/>
<keyword evidence="2" id="KW-1185">Reference proteome</keyword>
<evidence type="ECO:0000313" key="1">
    <source>
        <dbReference type="EMBL" id="KAG2658513.1"/>
    </source>
</evidence>
<comment type="caution">
    <text evidence="1">The sequence shown here is derived from an EMBL/GenBank/DDBJ whole genome shotgun (WGS) entry which is preliminary data.</text>
</comment>
<reference evidence="1" key="1">
    <citation type="submission" date="2020-05" db="EMBL/GenBank/DDBJ databases">
        <title>WGS assembly of Panicum virgatum.</title>
        <authorList>
            <person name="Lovell J.T."/>
            <person name="Jenkins J."/>
            <person name="Shu S."/>
            <person name="Juenger T.E."/>
            <person name="Schmutz J."/>
        </authorList>
    </citation>
    <scope>NUCLEOTIDE SEQUENCE</scope>
    <source>
        <strain evidence="1">AP13</strain>
    </source>
</reference>
<dbReference type="Proteomes" id="UP000823388">
    <property type="component" value="Chromosome 1K"/>
</dbReference>
<protein>
    <submittedName>
        <fullName evidence="1">Uncharacterized protein</fullName>
    </submittedName>
</protein>
<dbReference type="EMBL" id="CM029037">
    <property type="protein sequence ID" value="KAG2658513.1"/>
    <property type="molecule type" value="Genomic_DNA"/>
</dbReference>
<gene>
    <name evidence="1" type="ORF">PVAP13_1KG255030</name>
</gene>
<dbReference type="AlphaFoldDB" id="A0A8T0XMX8"/>
<organism evidence="1 2">
    <name type="scientific">Panicum virgatum</name>
    <name type="common">Blackwell switchgrass</name>
    <dbReference type="NCBI Taxonomy" id="38727"/>
    <lineage>
        <taxon>Eukaryota</taxon>
        <taxon>Viridiplantae</taxon>
        <taxon>Streptophyta</taxon>
        <taxon>Embryophyta</taxon>
        <taxon>Tracheophyta</taxon>
        <taxon>Spermatophyta</taxon>
        <taxon>Magnoliopsida</taxon>
        <taxon>Liliopsida</taxon>
        <taxon>Poales</taxon>
        <taxon>Poaceae</taxon>
        <taxon>PACMAD clade</taxon>
        <taxon>Panicoideae</taxon>
        <taxon>Panicodae</taxon>
        <taxon>Paniceae</taxon>
        <taxon>Panicinae</taxon>
        <taxon>Panicum</taxon>
        <taxon>Panicum sect. Hiantes</taxon>
    </lineage>
</organism>
<sequence>MARRLEAGLPTTHIHIRDPPYIRLCLNLTTPHLAALEPTSTSTSPMGMTSLATPATPTRAALAKEEPGEARWSSGRYALAQAEARRKEAQHPRVRVAEEGARRGVQLGLAELVQVEEELEDVGAASLRQAQRRPVLPQVLPERVPVAPFLRPVPAQRLRPRCRRCPLQRGAVGVRQHAHGSAS</sequence>
<accession>A0A8T0XMX8</accession>
<name>A0A8T0XMX8_PANVG</name>